<dbReference type="PANTHER" id="PTHR10430">
    <property type="entry name" value="PEROXIREDOXIN"/>
    <property type="match status" value="1"/>
</dbReference>
<dbReference type="EMBL" id="FOJU01000004">
    <property type="protein sequence ID" value="SFB06282.1"/>
    <property type="molecule type" value="Genomic_DNA"/>
</dbReference>
<dbReference type="Proteomes" id="UP000198796">
    <property type="component" value="Unassembled WGS sequence"/>
</dbReference>
<dbReference type="InterPro" id="IPR013740">
    <property type="entry name" value="Redoxin"/>
</dbReference>
<dbReference type="GO" id="GO:0042744">
    <property type="term" value="P:hydrogen peroxide catabolic process"/>
    <property type="evidence" value="ECO:0007669"/>
    <property type="project" value="TreeGrafter"/>
</dbReference>
<sequence length="162" mass="16926">MSISQGDKLPDATLVAMGDDGPQEVALAARLKGRKVVLFAVPGAFTPTCHSAHMPSFIRTKKAFDDKGVDEIICIAVNDPFVLDAWGEATGAHEAGIALLSDPQGAFTKAIGMEFSAEPAGLIGRSKRYAMIVEDGVVASFHPEVERGTCEISGGEALLAAL</sequence>
<dbReference type="InterPro" id="IPR013766">
    <property type="entry name" value="Thioredoxin_domain"/>
</dbReference>
<evidence type="ECO:0000256" key="3">
    <source>
        <dbReference type="ARBA" id="ARBA00023002"/>
    </source>
</evidence>
<dbReference type="InterPro" id="IPR036249">
    <property type="entry name" value="Thioredoxin-like_sf"/>
</dbReference>
<dbReference type="EC" id="1.11.1.27" evidence="6"/>
<dbReference type="PROSITE" id="PS51352">
    <property type="entry name" value="THIOREDOXIN_2"/>
    <property type="match status" value="1"/>
</dbReference>
<evidence type="ECO:0000313" key="9">
    <source>
        <dbReference type="Proteomes" id="UP000198796"/>
    </source>
</evidence>
<dbReference type="RefSeq" id="WP_092065695.1">
    <property type="nucleotide sequence ID" value="NZ_FOJU01000004.1"/>
</dbReference>
<accession>A0A1I0XZ77</accession>
<protein>
    <recommendedName>
        <fullName evidence="6">Glutathione-dependent peroxiredoxin</fullName>
        <ecNumber evidence="6">1.11.1.27</ecNumber>
    </recommendedName>
</protein>
<name>A0A1I0XZ77_9RHOB</name>
<dbReference type="AlphaFoldDB" id="A0A1I0XZ77"/>
<keyword evidence="9" id="KW-1185">Reference proteome</keyword>
<comment type="catalytic activity">
    <reaction evidence="6">
        <text>a hydroperoxide + 2 glutathione = an alcohol + glutathione disulfide + H2O</text>
        <dbReference type="Rhea" id="RHEA:62632"/>
        <dbReference type="ChEBI" id="CHEBI:15377"/>
        <dbReference type="ChEBI" id="CHEBI:30879"/>
        <dbReference type="ChEBI" id="CHEBI:35924"/>
        <dbReference type="ChEBI" id="CHEBI:57925"/>
        <dbReference type="ChEBI" id="CHEBI:58297"/>
        <dbReference type="EC" id="1.11.1.27"/>
    </reaction>
</comment>
<comment type="function">
    <text evidence="6">Thiol-specific peroxidase that catalyzes the reduction of hydrogen peroxide and organic hydroperoxides to water and alcohols, respectively. Plays a role in cell protection against oxidative stress by detoxifying peroxides.</text>
</comment>
<gene>
    <name evidence="8" type="ORF">SAMN05421688_2669</name>
</gene>
<proteinExistence type="inferred from homology"/>
<dbReference type="GO" id="GO:0005737">
    <property type="term" value="C:cytoplasm"/>
    <property type="evidence" value="ECO:0007669"/>
    <property type="project" value="TreeGrafter"/>
</dbReference>
<dbReference type="PANTHER" id="PTHR10430:SF16">
    <property type="entry name" value="PEROXIREDOXIN-5, MITOCHONDRIAL"/>
    <property type="match status" value="1"/>
</dbReference>
<keyword evidence="3 6" id="KW-0560">Oxidoreductase</keyword>
<dbReference type="OrthoDB" id="9800621at2"/>
<feature type="domain" description="Thioredoxin" evidence="7">
    <location>
        <begin position="3"/>
        <end position="162"/>
    </location>
</feature>
<keyword evidence="4 6" id="KW-0676">Redox-active center</keyword>
<feature type="active site" description="Cysteine sulfenic acid (-SOH) intermediate" evidence="5">
    <location>
        <position position="49"/>
    </location>
</feature>
<dbReference type="STRING" id="871651.SAMN05421688_2669"/>
<dbReference type="FunFam" id="3.40.30.10:FF:000020">
    <property type="entry name" value="Peroxiredoxin"/>
    <property type="match status" value="1"/>
</dbReference>
<dbReference type="SUPFAM" id="SSF52833">
    <property type="entry name" value="Thioredoxin-like"/>
    <property type="match status" value="1"/>
</dbReference>
<evidence type="ECO:0000313" key="8">
    <source>
        <dbReference type="EMBL" id="SFB06282.1"/>
    </source>
</evidence>
<evidence type="ECO:0000256" key="5">
    <source>
        <dbReference type="PIRSR" id="PIRSR637944-1"/>
    </source>
</evidence>
<dbReference type="GO" id="GO:0045454">
    <property type="term" value="P:cell redox homeostasis"/>
    <property type="evidence" value="ECO:0007669"/>
    <property type="project" value="TreeGrafter"/>
</dbReference>
<evidence type="ECO:0000259" key="7">
    <source>
        <dbReference type="PROSITE" id="PS51352"/>
    </source>
</evidence>
<dbReference type="InterPro" id="IPR037944">
    <property type="entry name" value="PRX5-like"/>
</dbReference>
<evidence type="ECO:0000256" key="2">
    <source>
        <dbReference type="ARBA" id="ARBA00022862"/>
    </source>
</evidence>
<dbReference type="CDD" id="cd03013">
    <property type="entry name" value="PRX5_like"/>
    <property type="match status" value="1"/>
</dbReference>
<dbReference type="Gene3D" id="3.40.30.10">
    <property type="entry name" value="Glutaredoxin"/>
    <property type="match status" value="1"/>
</dbReference>
<dbReference type="GO" id="GO:0034599">
    <property type="term" value="P:cellular response to oxidative stress"/>
    <property type="evidence" value="ECO:0007669"/>
    <property type="project" value="InterPro"/>
</dbReference>
<reference evidence="8 9" key="1">
    <citation type="submission" date="2016-10" db="EMBL/GenBank/DDBJ databases">
        <authorList>
            <person name="de Groot N.N."/>
        </authorList>
    </citation>
    <scope>NUCLEOTIDE SEQUENCE [LARGE SCALE GENOMIC DNA]</scope>
    <source>
        <strain evidence="8 9">DSM 29316</strain>
    </source>
</reference>
<evidence type="ECO:0000256" key="1">
    <source>
        <dbReference type="ARBA" id="ARBA00022559"/>
    </source>
</evidence>
<dbReference type="Pfam" id="PF08534">
    <property type="entry name" value="Redoxin"/>
    <property type="match status" value="1"/>
</dbReference>
<keyword evidence="2 6" id="KW-0049">Antioxidant</keyword>
<evidence type="ECO:0000256" key="6">
    <source>
        <dbReference type="RuleBase" id="RU366011"/>
    </source>
</evidence>
<dbReference type="GO" id="GO:0008379">
    <property type="term" value="F:thioredoxin peroxidase activity"/>
    <property type="evidence" value="ECO:0007669"/>
    <property type="project" value="InterPro"/>
</dbReference>
<organism evidence="8 9">
    <name type="scientific">Poseidonocella pacifica</name>
    <dbReference type="NCBI Taxonomy" id="871651"/>
    <lineage>
        <taxon>Bacteria</taxon>
        <taxon>Pseudomonadati</taxon>
        <taxon>Pseudomonadota</taxon>
        <taxon>Alphaproteobacteria</taxon>
        <taxon>Rhodobacterales</taxon>
        <taxon>Roseobacteraceae</taxon>
        <taxon>Poseidonocella</taxon>
    </lineage>
</organism>
<comment type="similarity">
    <text evidence="6">Belongs to the peroxiredoxin family. Prx5 subfamily.</text>
</comment>
<keyword evidence="1 6" id="KW-0575">Peroxidase</keyword>
<evidence type="ECO:0000256" key="4">
    <source>
        <dbReference type="ARBA" id="ARBA00023284"/>
    </source>
</evidence>